<dbReference type="Proteomes" id="UP000094669">
    <property type="component" value="Unassembled WGS sequence"/>
</dbReference>
<sequence>MITISGTIKKGKIVLDEKVKVQNGKVLVTFIDEKVAHPFQEQKNTGKELQKLHLAGIWKDRGIKDGSSYSRELRKKLETRNAG</sequence>
<reference evidence="1" key="1">
    <citation type="submission" date="2018-01" db="EMBL/GenBank/DDBJ databases">
        <title>Genomic characterization of Leptospira inadai serogroup Lyme isolated from captured rat in Brazil and comparative analysis with human reference strain.</title>
        <authorList>
            <person name="Moreno L.Z."/>
            <person name="Loureiro A.P."/>
            <person name="Miraglia F."/>
            <person name="Kremer F.S."/>
            <person name="Eslabao M.R."/>
            <person name="Dellagostin O.A."/>
            <person name="Lilenbaum W."/>
            <person name="Moreno A.M."/>
        </authorList>
    </citation>
    <scope>NUCLEOTIDE SEQUENCE [LARGE SCALE GENOMIC DNA]</scope>
    <source>
        <strain evidence="1">M34/99</strain>
    </source>
</reference>
<accession>A0ABX4YCS3</accession>
<gene>
    <name evidence="1" type="ORF">BES34_021070</name>
</gene>
<protein>
    <submittedName>
        <fullName evidence="1">Uncharacterized protein</fullName>
    </submittedName>
</protein>
<evidence type="ECO:0000313" key="1">
    <source>
        <dbReference type="EMBL" id="PNV71662.1"/>
    </source>
</evidence>
<comment type="caution">
    <text evidence="1">The sequence shown here is derived from an EMBL/GenBank/DDBJ whole genome shotgun (WGS) entry which is preliminary data.</text>
</comment>
<dbReference type="EMBL" id="MCRM02000041">
    <property type="protein sequence ID" value="PNV71662.1"/>
    <property type="molecule type" value="Genomic_DNA"/>
</dbReference>
<proteinExistence type="predicted"/>
<organism evidence="1 2">
    <name type="scientific">Leptospira inadai serovar Lyme</name>
    <dbReference type="NCBI Taxonomy" id="293084"/>
    <lineage>
        <taxon>Bacteria</taxon>
        <taxon>Pseudomonadati</taxon>
        <taxon>Spirochaetota</taxon>
        <taxon>Spirochaetia</taxon>
        <taxon>Leptospirales</taxon>
        <taxon>Leptospiraceae</taxon>
        <taxon>Leptospira</taxon>
    </lineage>
</organism>
<name>A0ABX4YCS3_9LEPT</name>
<evidence type="ECO:0000313" key="2">
    <source>
        <dbReference type="Proteomes" id="UP000094669"/>
    </source>
</evidence>
<dbReference type="RefSeq" id="WP_010415243.1">
    <property type="nucleotide sequence ID" value="NZ_MCRM02000041.1"/>
</dbReference>
<keyword evidence="2" id="KW-1185">Reference proteome</keyword>